<name>A0A8D8AJH4_CULPI</name>
<proteinExistence type="predicted"/>
<feature type="transmembrane region" description="Helical" evidence="1">
    <location>
        <begin position="61"/>
        <end position="78"/>
    </location>
</feature>
<feature type="chain" id="PRO_5036427898" evidence="2">
    <location>
        <begin position="31"/>
        <end position="107"/>
    </location>
</feature>
<keyword evidence="1" id="KW-0812">Transmembrane</keyword>
<reference evidence="3" key="1">
    <citation type="submission" date="2021-05" db="EMBL/GenBank/DDBJ databases">
        <authorList>
            <person name="Alioto T."/>
            <person name="Alioto T."/>
            <person name="Gomez Garrido J."/>
        </authorList>
    </citation>
    <scope>NUCLEOTIDE SEQUENCE</scope>
</reference>
<dbReference type="EMBL" id="HBUE01032022">
    <property type="protein sequence ID" value="CAG6456961.1"/>
    <property type="molecule type" value="Transcribed_RNA"/>
</dbReference>
<protein>
    <submittedName>
        <fullName evidence="3">(northern house mosquito) hypothetical protein</fullName>
    </submittedName>
</protein>
<evidence type="ECO:0000256" key="2">
    <source>
        <dbReference type="SAM" id="SignalP"/>
    </source>
</evidence>
<organism evidence="3">
    <name type="scientific">Culex pipiens</name>
    <name type="common">House mosquito</name>
    <dbReference type="NCBI Taxonomy" id="7175"/>
    <lineage>
        <taxon>Eukaryota</taxon>
        <taxon>Metazoa</taxon>
        <taxon>Ecdysozoa</taxon>
        <taxon>Arthropoda</taxon>
        <taxon>Hexapoda</taxon>
        <taxon>Insecta</taxon>
        <taxon>Pterygota</taxon>
        <taxon>Neoptera</taxon>
        <taxon>Endopterygota</taxon>
        <taxon>Diptera</taxon>
        <taxon>Nematocera</taxon>
        <taxon>Culicoidea</taxon>
        <taxon>Culicidae</taxon>
        <taxon>Culicinae</taxon>
        <taxon>Culicini</taxon>
        <taxon>Culex</taxon>
        <taxon>Culex</taxon>
    </lineage>
</organism>
<sequence length="107" mass="12249">MKPFALLTAAGLKKCHHRQLLLLLLSSSLAAKTQIYSQEVAFNCHFFLLPGCFPSTRRRGAVPWKDAAFFIILLLFWVRRNFAIFAGATSPRLLFFRVHNPSWLRAT</sequence>
<keyword evidence="1" id="KW-0472">Membrane</keyword>
<keyword evidence="1" id="KW-1133">Transmembrane helix</keyword>
<accession>A0A8D8AJH4</accession>
<evidence type="ECO:0000313" key="3">
    <source>
        <dbReference type="EMBL" id="CAG6456964.1"/>
    </source>
</evidence>
<feature type="signal peptide" evidence="2">
    <location>
        <begin position="1"/>
        <end position="30"/>
    </location>
</feature>
<evidence type="ECO:0000256" key="1">
    <source>
        <dbReference type="SAM" id="Phobius"/>
    </source>
</evidence>
<dbReference type="EMBL" id="HBUE01032027">
    <property type="protein sequence ID" value="CAG6456964.1"/>
    <property type="molecule type" value="Transcribed_RNA"/>
</dbReference>
<keyword evidence="2" id="KW-0732">Signal</keyword>
<dbReference type="AlphaFoldDB" id="A0A8D8AJH4"/>